<organism evidence="1 2">
    <name type="scientific">Sphingomonas baiyangensis</name>
    <dbReference type="NCBI Taxonomy" id="2572576"/>
    <lineage>
        <taxon>Bacteria</taxon>
        <taxon>Pseudomonadati</taxon>
        <taxon>Pseudomonadota</taxon>
        <taxon>Alphaproteobacteria</taxon>
        <taxon>Sphingomonadales</taxon>
        <taxon>Sphingomonadaceae</taxon>
        <taxon>Sphingomonas</taxon>
    </lineage>
</organism>
<evidence type="ECO:0000313" key="2">
    <source>
        <dbReference type="Proteomes" id="UP000309138"/>
    </source>
</evidence>
<dbReference type="OrthoDB" id="7595325at2"/>
<keyword evidence="2" id="KW-1185">Reference proteome</keyword>
<proteinExistence type="predicted"/>
<dbReference type="EMBL" id="SWKR01000002">
    <property type="protein sequence ID" value="TKD52115.1"/>
    <property type="molecule type" value="Genomic_DNA"/>
</dbReference>
<dbReference type="AlphaFoldDB" id="A0A4U1L716"/>
<comment type="caution">
    <text evidence="1">The sequence shown here is derived from an EMBL/GenBank/DDBJ whole genome shotgun (WGS) entry which is preliminary data.</text>
</comment>
<dbReference type="Proteomes" id="UP000309138">
    <property type="component" value="Unassembled WGS sequence"/>
</dbReference>
<name>A0A4U1L716_9SPHN</name>
<protein>
    <submittedName>
        <fullName evidence="1">Uncharacterized protein</fullName>
    </submittedName>
</protein>
<gene>
    <name evidence="1" type="ORF">FBR43_05020</name>
</gene>
<reference evidence="1 2" key="1">
    <citation type="submission" date="2019-04" db="EMBL/GenBank/DDBJ databases">
        <authorList>
            <person name="Yang Y."/>
            <person name="Wei D."/>
        </authorList>
    </citation>
    <scope>NUCLEOTIDE SEQUENCE [LARGE SCALE GENOMIC DNA]</scope>
    <source>
        <strain evidence="1 2">L-1-4w-11</strain>
    </source>
</reference>
<accession>A0A4U1L716</accession>
<sequence>MATASPAMNIPSRGYLVLYRLGAVNHCPGCSRSHWHVGRTMAECAYCSTAVSIKHEELRA</sequence>
<evidence type="ECO:0000313" key="1">
    <source>
        <dbReference type="EMBL" id="TKD52115.1"/>
    </source>
</evidence>